<feature type="transmembrane region" description="Helical" evidence="1">
    <location>
        <begin position="25"/>
        <end position="43"/>
    </location>
</feature>
<organism evidence="2">
    <name type="scientific">Cacopsylla melanoneura</name>
    <dbReference type="NCBI Taxonomy" id="428564"/>
    <lineage>
        <taxon>Eukaryota</taxon>
        <taxon>Metazoa</taxon>
        <taxon>Ecdysozoa</taxon>
        <taxon>Arthropoda</taxon>
        <taxon>Hexapoda</taxon>
        <taxon>Insecta</taxon>
        <taxon>Pterygota</taxon>
        <taxon>Neoptera</taxon>
        <taxon>Paraneoptera</taxon>
        <taxon>Hemiptera</taxon>
        <taxon>Sternorrhyncha</taxon>
        <taxon>Psylloidea</taxon>
        <taxon>Psyllidae</taxon>
        <taxon>Psyllinae</taxon>
        <taxon>Cacopsylla</taxon>
    </lineage>
</organism>
<evidence type="ECO:0000313" key="2">
    <source>
        <dbReference type="EMBL" id="CAG6743952.1"/>
    </source>
</evidence>
<reference evidence="2" key="1">
    <citation type="submission" date="2021-05" db="EMBL/GenBank/DDBJ databases">
        <authorList>
            <person name="Alioto T."/>
            <person name="Alioto T."/>
            <person name="Gomez Garrido J."/>
        </authorList>
    </citation>
    <scope>NUCLEOTIDE SEQUENCE</scope>
</reference>
<accession>A0A8D9E851</accession>
<keyword evidence="1" id="KW-0472">Membrane</keyword>
<dbReference type="AlphaFoldDB" id="A0A8D9E851"/>
<name>A0A8D9E851_9HEMI</name>
<dbReference type="EMBL" id="HBUF01457007">
    <property type="protein sequence ID" value="CAG6743952.1"/>
    <property type="molecule type" value="Transcribed_RNA"/>
</dbReference>
<proteinExistence type="predicted"/>
<sequence>MTLFFVVTILSFSHKIRFTSSSNSFIFWFSLGLVNIVLSTLFFSSNTRILAVALNINSSSSSTLLLSCSISRSFSCSCFSFSSFSNCLSHITLINPFICFFSSR</sequence>
<keyword evidence="1" id="KW-1133">Transmembrane helix</keyword>
<evidence type="ECO:0000256" key="1">
    <source>
        <dbReference type="SAM" id="Phobius"/>
    </source>
</evidence>
<keyword evidence="1" id="KW-0812">Transmembrane</keyword>
<dbReference type="EMBL" id="HBUF01457005">
    <property type="protein sequence ID" value="CAG6743948.1"/>
    <property type="molecule type" value="Transcribed_RNA"/>
</dbReference>
<dbReference type="EMBL" id="HBUF01457006">
    <property type="protein sequence ID" value="CAG6743950.1"/>
    <property type="molecule type" value="Transcribed_RNA"/>
</dbReference>
<protein>
    <submittedName>
        <fullName evidence="2">Uncharacterized protein</fullName>
    </submittedName>
</protein>